<dbReference type="AlphaFoldDB" id="A0AAN9MPU8"/>
<keyword evidence="3" id="KW-1185">Reference proteome</keyword>
<organism evidence="2 3">
    <name type="scientific">Phaseolus coccineus</name>
    <name type="common">Scarlet runner bean</name>
    <name type="synonym">Phaseolus multiflorus</name>
    <dbReference type="NCBI Taxonomy" id="3886"/>
    <lineage>
        <taxon>Eukaryota</taxon>
        <taxon>Viridiplantae</taxon>
        <taxon>Streptophyta</taxon>
        <taxon>Embryophyta</taxon>
        <taxon>Tracheophyta</taxon>
        <taxon>Spermatophyta</taxon>
        <taxon>Magnoliopsida</taxon>
        <taxon>eudicotyledons</taxon>
        <taxon>Gunneridae</taxon>
        <taxon>Pentapetalae</taxon>
        <taxon>rosids</taxon>
        <taxon>fabids</taxon>
        <taxon>Fabales</taxon>
        <taxon>Fabaceae</taxon>
        <taxon>Papilionoideae</taxon>
        <taxon>50 kb inversion clade</taxon>
        <taxon>NPAAA clade</taxon>
        <taxon>indigoferoid/millettioid clade</taxon>
        <taxon>Phaseoleae</taxon>
        <taxon>Phaseolus</taxon>
    </lineage>
</organism>
<gene>
    <name evidence="2" type="ORF">VNO80_15146</name>
</gene>
<evidence type="ECO:0000313" key="2">
    <source>
        <dbReference type="EMBL" id="KAK7355882.1"/>
    </source>
</evidence>
<dbReference type="EMBL" id="JAYMYR010000006">
    <property type="protein sequence ID" value="KAK7355882.1"/>
    <property type="molecule type" value="Genomic_DNA"/>
</dbReference>
<feature type="region of interest" description="Disordered" evidence="1">
    <location>
        <begin position="1"/>
        <end position="29"/>
    </location>
</feature>
<evidence type="ECO:0000256" key="1">
    <source>
        <dbReference type="SAM" id="MobiDB-lite"/>
    </source>
</evidence>
<reference evidence="2 3" key="1">
    <citation type="submission" date="2024-01" db="EMBL/GenBank/DDBJ databases">
        <title>The genomes of 5 underutilized Papilionoideae crops provide insights into root nodulation and disease resistanc.</title>
        <authorList>
            <person name="Jiang F."/>
        </authorList>
    </citation>
    <scope>NUCLEOTIDE SEQUENCE [LARGE SCALE GENOMIC DNA]</scope>
    <source>
        <strain evidence="2">JINMINGXINNONG_FW02</strain>
        <tissue evidence="2">Leaves</tissue>
    </source>
</reference>
<name>A0AAN9MPU8_PHACN</name>
<proteinExistence type="predicted"/>
<sequence length="104" mass="11761">MGAKSKMGFKARMEERPARKDLAWTSHSKHQKSTIKINRDTNFVEDRYGRVSKWEQCFKTRGIVQRRAEDHAVMVALDVDVDVNAWGGIGRGNLVTKTNLGKGS</sequence>
<feature type="compositionally biased region" description="Basic and acidic residues" evidence="1">
    <location>
        <begin position="11"/>
        <end position="22"/>
    </location>
</feature>
<dbReference type="Proteomes" id="UP001374584">
    <property type="component" value="Unassembled WGS sequence"/>
</dbReference>
<protein>
    <submittedName>
        <fullName evidence="2">Uncharacterized protein</fullName>
    </submittedName>
</protein>
<accession>A0AAN9MPU8</accession>
<evidence type="ECO:0000313" key="3">
    <source>
        <dbReference type="Proteomes" id="UP001374584"/>
    </source>
</evidence>
<comment type="caution">
    <text evidence="2">The sequence shown here is derived from an EMBL/GenBank/DDBJ whole genome shotgun (WGS) entry which is preliminary data.</text>
</comment>